<gene>
    <name evidence="2" type="ORF">GCM10010840_25540</name>
</gene>
<name>A0ABQ2GCS1_9DEIO</name>
<keyword evidence="1" id="KW-0732">Signal</keyword>
<dbReference type="RefSeq" id="WP_188972568.1">
    <property type="nucleotide sequence ID" value="NZ_BMOL01000012.1"/>
</dbReference>
<dbReference type="Gene3D" id="3.40.190.10">
    <property type="entry name" value="Periplasmic binding protein-like II"/>
    <property type="match status" value="1"/>
</dbReference>
<dbReference type="Pfam" id="PF01547">
    <property type="entry name" value="SBP_bac_1"/>
    <property type="match status" value="1"/>
</dbReference>
<dbReference type="Proteomes" id="UP000639973">
    <property type="component" value="Unassembled WGS sequence"/>
</dbReference>
<dbReference type="PANTHER" id="PTHR43649:SF32">
    <property type="entry name" value="SUGAR BINDING SECRETED PROTEIN"/>
    <property type="match status" value="1"/>
</dbReference>
<feature type="signal peptide" evidence="1">
    <location>
        <begin position="1"/>
        <end position="20"/>
    </location>
</feature>
<proteinExistence type="predicted"/>
<sequence>MKKIATLALVTALLATTAHAQEKMTLNVAVFPSLDSSIKAILPAWNKKYPNVAIKLQTQEIGDHHTAMTTALATGQGLPDVMAVEIGWVGKFAEGKGLEDMNKAPYNAAQYKKLFTPFTIAQATSADKRFVGMPTDIGPGTFLYRKDILDKAGVKPETMMKDWDSYIAAGKVIKAKTGASLINAAGGIYGVVSRTNLKPGEGIYFDSKNNLLVGPDNARFVRAFTLAKQVRDAGLDAKIGEWSNEWYDAFKKGTVATQFSGAWLTGALQNWMAPDTKGLWRVQNLPEGGYASWGGTFYAIPTAAKNKAMAWEFIKFMTLNQEAQLKAFTDNGAFPALLTAQNDTIFSQGVPFLGDQKARVLWRDAARKTQPIDVNKYDSVADQIVNTELTNVLEQGKDIKKALADARTQILRRAR</sequence>
<evidence type="ECO:0000313" key="3">
    <source>
        <dbReference type="Proteomes" id="UP000639973"/>
    </source>
</evidence>
<organism evidence="2 3">
    <name type="scientific">Deinococcus aerolatus</name>
    <dbReference type="NCBI Taxonomy" id="522487"/>
    <lineage>
        <taxon>Bacteria</taxon>
        <taxon>Thermotogati</taxon>
        <taxon>Deinococcota</taxon>
        <taxon>Deinococci</taxon>
        <taxon>Deinococcales</taxon>
        <taxon>Deinococcaceae</taxon>
        <taxon>Deinococcus</taxon>
    </lineage>
</organism>
<accession>A0ABQ2GCS1</accession>
<dbReference type="InterPro" id="IPR006059">
    <property type="entry name" value="SBP"/>
</dbReference>
<protein>
    <submittedName>
        <fullName evidence="2">Sugar ABC transporter substrate-binding protein</fullName>
    </submittedName>
</protein>
<feature type="chain" id="PRO_5045831156" evidence="1">
    <location>
        <begin position="21"/>
        <end position="415"/>
    </location>
</feature>
<keyword evidence="3" id="KW-1185">Reference proteome</keyword>
<dbReference type="EMBL" id="BMOL01000012">
    <property type="protein sequence ID" value="GGL86458.1"/>
    <property type="molecule type" value="Genomic_DNA"/>
</dbReference>
<dbReference type="SUPFAM" id="SSF53850">
    <property type="entry name" value="Periplasmic binding protein-like II"/>
    <property type="match status" value="1"/>
</dbReference>
<reference evidence="3" key="1">
    <citation type="journal article" date="2019" name="Int. J. Syst. Evol. Microbiol.">
        <title>The Global Catalogue of Microorganisms (GCM) 10K type strain sequencing project: providing services to taxonomists for standard genome sequencing and annotation.</title>
        <authorList>
            <consortium name="The Broad Institute Genomics Platform"/>
            <consortium name="The Broad Institute Genome Sequencing Center for Infectious Disease"/>
            <person name="Wu L."/>
            <person name="Ma J."/>
        </authorList>
    </citation>
    <scope>NUCLEOTIDE SEQUENCE [LARGE SCALE GENOMIC DNA]</scope>
    <source>
        <strain evidence="3">JCM 15442</strain>
    </source>
</reference>
<comment type="caution">
    <text evidence="2">The sequence shown here is derived from an EMBL/GenBank/DDBJ whole genome shotgun (WGS) entry which is preliminary data.</text>
</comment>
<evidence type="ECO:0000313" key="2">
    <source>
        <dbReference type="EMBL" id="GGL86458.1"/>
    </source>
</evidence>
<dbReference type="PANTHER" id="PTHR43649">
    <property type="entry name" value="ARABINOSE-BINDING PROTEIN-RELATED"/>
    <property type="match status" value="1"/>
</dbReference>
<dbReference type="InterPro" id="IPR050490">
    <property type="entry name" value="Bact_solute-bd_prot1"/>
</dbReference>
<evidence type="ECO:0000256" key="1">
    <source>
        <dbReference type="SAM" id="SignalP"/>
    </source>
</evidence>